<evidence type="ECO:0000313" key="4">
    <source>
        <dbReference type="EMBL" id="CAB4164836.1"/>
    </source>
</evidence>
<comment type="similarity">
    <text evidence="1">Belongs to the NodU/CmcH family.</text>
</comment>
<dbReference type="GO" id="GO:0016740">
    <property type="term" value="F:transferase activity"/>
    <property type="evidence" value="ECO:0007669"/>
    <property type="project" value="UniProtKB-KW"/>
</dbReference>
<dbReference type="InterPro" id="IPR043129">
    <property type="entry name" value="ATPase_NBD"/>
</dbReference>
<dbReference type="PANTHER" id="PTHR34847:SF1">
    <property type="entry name" value="NODULATION PROTEIN U"/>
    <property type="match status" value="1"/>
</dbReference>
<organism evidence="4">
    <name type="scientific">uncultured Caudovirales phage</name>
    <dbReference type="NCBI Taxonomy" id="2100421"/>
    <lineage>
        <taxon>Viruses</taxon>
        <taxon>Duplodnaviria</taxon>
        <taxon>Heunggongvirae</taxon>
        <taxon>Uroviricota</taxon>
        <taxon>Caudoviricetes</taxon>
        <taxon>Peduoviridae</taxon>
        <taxon>Maltschvirus</taxon>
        <taxon>Maltschvirus maltsch</taxon>
    </lineage>
</organism>
<keyword evidence="4" id="KW-0808">Transferase</keyword>
<protein>
    <submittedName>
        <fullName evidence="4">Carbamoyltransferase, C-terminal</fullName>
    </submittedName>
</protein>
<dbReference type="CDD" id="cd24033">
    <property type="entry name" value="ASKHA_NBD_NodU_CmcH-like_N"/>
    <property type="match status" value="1"/>
</dbReference>
<accession>A0A6J5P4C8</accession>
<dbReference type="InterPro" id="IPR038152">
    <property type="entry name" value="Carbam_trans_C_sf"/>
</dbReference>
<dbReference type="Pfam" id="PF16861">
    <property type="entry name" value="Carbam_trans_C"/>
    <property type="match status" value="1"/>
</dbReference>
<evidence type="ECO:0000259" key="2">
    <source>
        <dbReference type="Pfam" id="PF02543"/>
    </source>
</evidence>
<sequence length="477" mass="54096">MLIMGINETTHDASISLIQDDKVLFAGHAERYSKVKNDWFTNKDLVDNALSYGIPDQIAYYESPFLKKLRVKTRGGFGGGKPWFEHTYLNAIPRTNFKHHYSHAAAGYYTSKFDDAAIVVLDSIGEFNTSTIWTGEGNDIKLMYKDNYPFSFGLFYSAFTQLIGLMPNQEEYIMMGMAAYGDKQKYLKKVLEYFPSIGYQKYNFHKGIFDWGMEIHEQDRFDIAAAVQEVYQIRLVDFMFMAKRLTQKDKLVFMGGCALNCSANTILWAIFDDVWIMPNPGDAGSSLGAAAALYGKHIDFKTPLLGYDLGDKYPVDEALNEIVNTGIAAVASGRAEYGPRALGNRSILADPRDPDIKDKVNNIKKRELFRPFAPVVMEEHASRWFDMGFASPYMQYAVKCLKPDLIPSVVHKDGTSRVQTVNKEQHPGLYNLLSRWYKISKVPVLLNTSLNIKGQPLLNDENDIINWEQAYGAKIIR</sequence>
<dbReference type="PANTHER" id="PTHR34847">
    <property type="entry name" value="NODULATION PROTEIN U"/>
    <property type="match status" value="1"/>
</dbReference>
<dbReference type="InterPro" id="IPR003696">
    <property type="entry name" value="Carbtransf_dom"/>
</dbReference>
<proteinExistence type="inferred from homology"/>
<feature type="domain" description="Carbamoyltransferase" evidence="2">
    <location>
        <begin position="97"/>
        <end position="290"/>
    </location>
</feature>
<dbReference type="Pfam" id="PF02543">
    <property type="entry name" value="Carbam_trans_N"/>
    <property type="match status" value="1"/>
</dbReference>
<dbReference type="Gene3D" id="3.90.870.20">
    <property type="entry name" value="Carbamoyltransferase, C-terminal domain"/>
    <property type="match status" value="1"/>
</dbReference>
<reference evidence="4" key="1">
    <citation type="submission" date="2020-04" db="EMBL/GenBank/DDBJ databases">
        <authorList>
            <person name="Chiriac C."/>
            <person name="Salcher M."/>
            <person name="Ghai R."/>
            <person name="Kavagutti S V."/>
        </authorList>
    </citation>
    <scope>NUCLEOTIDE SEQUENCE</scope>
</reference>
<gene>
    <name evidence="4" type="ORF">UFOVP828_145</name>
</gene>
<evidence type="ECO:0000256" key="1">
    <source>
        <dbReference type="ARBA" id="ARBA00006129"/>
    </source>
</evidence>
<feature type="domain" description="Carbamoyltransferase C-terminal" evidence="3">
    <location>
        <begin position="321"/>
        <end position="467"/>
    </location>
</feature>
<dbReference type="EMBL" id="LR796766">
    <property type="protein sequence ID" value="CAB4164836.1"/>
    <property type="molecule type" value="Genomic_DNA"/>
</dbReference>
<dbReference type="InterPro" id="IPR031730">
    <property type="entry name" value="Carbam_trans_C"/>
</dbReference>
<dbReference type="SUPFAM" id="SSF53067">
    <property type="entry name" value="Actin-like ATPase domain"/>
    <property type="match status" value="1"/>
</dbReference>
<name>A0A6J5P4C8_9CAUD</name>
<dbReference type="Gene3D" id="3.30.420.40">
    <property type="match status" value="2"/>
</dbReference>
<evidence type="ECO:0000259" key="3">
    <source>
        <dbReference type="Pfam" id="PF16861"/>
    </source>
</evidence>
<dbReference type="InterPro" id="IPR051338">
    <property type="entry name" value="NodU/CmcH_Carbamoyltrnsfr"/>
</dbReference>